<sequence>MYKSYECQICHYVYSEALGELLVDVEAGTRWGELDDNFQCPHCRAKKKMFREIVR</sequence>
<gene>
    <name evidence="8" type="ORF">HT123_17765</name>
</gene>
<evidence type="ECO:0000256" key="4">
    <source>
        <dbReference type="ARBA" id="ARBA00022982"/>
    </source>
</evidence>
<reference evidence="8 9" key="1">
    <citation type="submission" date="2020-05" db="EMBL/GenBank/DDBJ databases">
        <title>Onion-isolated Pseudomonas sp.</title>
        <authorList>
            <person name="Fujikawa T."/>
            <person name="Sawada H."/>
        </authorList>
    </citation>
    <scope>NUCLEOTIDE SEQUENCE [LARGE SCALE GENOMIC DNA]</scope>
    <source>
        <strain evidence="8 9">MAFF 301512</strain>
    </source>
</reference>
<dbReference type="PANTHER" id="PTHR47627:SF1">
    <property type="entry name" value="RUBREDOXIN-1-RELATED"/>
    <property type="match status" value="1"/>
</dbReference>
<dbReference type="InterPro" id="IPR024934">
    <property type="entry name" value="Rubredoxin-like_dom"/>
</dbReference>
<comment type="similarity">
    <text evidence="6">Belongs to the rubredoxin family.</text>
</comment>
<dbReference type="InterPro" id="IPR050526">
    <property type="entry name" value="Rubredoxin_ET"/>
</dbReference>
<dbReference type="EMBL" id="JABUHS010000161">
    <property type="protein sequence ID" value="NWN62842.1"/>
    <property type="molecule type" value="Genomic_DNA"/>
</dbReference>
<keyword evidence="3 6" id="KW-0479">Metal-binding</keyword>
<evidence type="ECO:0000256" key="2">
    <source>
        <dbReference type="ARBA" id="ARBA00022448"/>
    </source>
</evidence>
<proteinExistence type="inferred from homology"/>
<feature type="domain" description="Rubredoxin-like" evidence="7">
    <location>
        <begin position="2"/>
        <end position="53"/>
    </location>
</feature>
<evidence type="ECO:0000313" key="8">
    <source>
        <dbReference type="EMBL" id="NWN62842.1"/>
    </source>
</evidence>
<organism evidence="8 9">
    <name type="scientific">Pseudomonas allii</name>
    <dbReference type="NCBI Taxonomy" id="2740531"/>
    <lineage>
        <taxon>Bacteria</taxon>
        <taxon>Pseudomonadati</taxon>
        <taxon>Pseudomonadota</taxon>
        <taxon>Gammaproteobacteria</taxon>
        <taxon>Pseudomonadales</taxon>
        <taxon>Pseudomonadaceae</taxon>
        <taxon>Pseudomonas</taxon>
    </lineage>
</organism>
<dbReference type="PROSITE" id="PS50903">
    <property type="entry name" value="RUBREDOXIN_LIKE"/>
    <property type="match status" value="1"/>
</dbReference>
<keyword evidence="2" id="KW-0813">Transport</keyword>
<dbReference type="InterPro" id="IPR024935">
    <property type="entry name" value="Rubredoxin_dom"/>
</dbReference>
<evidence type="ECO:0000256" key="1">
    <source>
        <dbReference type="ARBA" id="ARBA00001965"/>
    </source>
</evidence>
<dbReference type="PRINTS" id="PR00163">
    <property type="entry name" value="RUBREDOXIN"/>
</dbReference>
<dbReference type="Pfam" id="PF00301">
    <property type="entry name" value="Rubredoxin"/>
    <property type="match status" value="1"/>
</dbReference>
<comment type="cofactor">
    <cofactor evidence="1 6">
        <name>Fe(3+)</name>
        <dbReference type="ChEBI" id="CHEBI:29034"/>
    </cofactor>
</comment>
<dbReference type="Proteomes" id="UP000543908">
    <property type="component" value="Unassembled WGS sequence"/>
</dbReference>
<protein>
    <recommendedName>
        <fullName evidence="6">Rubredoxin</fullName>
    </recommendedName>
</protein>
<dbReference type="GO" id="GO:0005506">
    <property type="term" value="F:iron ion binding"/>
    <property type="evidence" value="ECO:0007669"/>
    <property type="project" value="UniProtKB-UniRule"/>
</dbReference>
<dbReference type="GO" id="GO:0043448">
    <property type="term" value="P:alkane catabolic process"/>
    <property type="evidence" value="ECO:0007669"/>
    <property type="project" value="TreeGrafter"/>
</dbReference>
<evidence type="ECO:0000313" key="9">
    <source>
        <dbReference type="Proteomes" id="UP000543908"/>
    </source>
</evidence>
<name>A0A7Y8UYG1_9PSED</name>
<dbReference type="PANTHER" id="PTHR47627">
    <property type="entry name" value="RUBREDOXIN"/>
    <property type="match status" value="1"/>
</dbReference>
<evidence type="ECO:0000256" key="6">
    <source>
        <dbReference type="RuleBase" id="RU003820"/>
    </source>
</evidence>
<accession>A0A7Y8UYG1</accession>
<dbReference type="GO" id="GO:0009055">
    <property type="term" value="F:electron transfer activity"/>
    <property type="evidence" value="ECO:0007669"/>
    <property type="project" value="TreeGrafter"/>
</dbReference>
<dbReference type="SUPFAM" id="SSF57802">
    <property type="entry name" value="Rubredoxin-like"/>
    <property type="match status" value="1"/>
</dbReference>
<keyword evidence="4 6" id="KW-0249">Electron transport</keyword>
<evidence type="ECO:0000259" key="7">
    <source>
        <dbReference type="PROSITE" id="PS50903"/>
    </source>
</evidence>
<dbReference type="RefSeq" id="WP_081049337.1">
    <property type="nucleotide sequence ID" value="NZ_JABUHS010000161.1"/>
</dbReference>
<keyword evidence="5 6" id="KW-0408">Iron</keyword>
<evidence type="ECO:0000256" key="3">
    <source>
        <dbReference type="ARBA" id="ARBA00022723"/>
    </source>
</evidence>
<dbReference type="CDD" id="cd00730">
    <property type="entry name" value="rubredoxin"/>
    <property type="match status" value="1"/>
</dbReference>
<dbReference type="AlphaFoldDB" id="A0A7Y8UYG1"/>
<dbReference type="Gene3D" id="2.20.28.10">
    <property type="match status" value="1"/>
</dbReference>
<comment type="caution">
    <text evidence="8">The sequence shown here is derived from an EMBL/GenBank/DDBJ whole genome shotgun (WGS) entry which is preliminary data.</text>
</comment>
<evidence type="ECO:0000256" key="5">
    <source>
        <dbReference type="ARBA" id="ARBA00023004"/>
    </source>
</evidence>